<feature type="transmembrane region" description="Helical" evidence="12">
    <location>
        <begin position="77"/>
        <end position="97"/>
    </location>
</feature>
<dbReference type="PROSITE" id="PS50929">
    <property type="entry name" value="ABC_TM1F"/>
    <property type="match status" value="2"/>
</dbReference>
<dbReference type="FunFam" id="1.20.1560.10:FF:000044">
    <property type="entry name" value="ABC transporter B family member 9"/>
    <property type="match status" value="1"/>
</dbReference>
<accession>A0A6J1AVS2</accession>
<evidence type="ECO:0000313" key="15">
    <source>
        <dbReference type="Proteomes" id="UP000504621"/>
    </source>
</evidence>
<dbReference type="InterPro" id="IPR003439">
    <property type="entry name" value="ABC_transporter-like_ATP-bd"/>
</dbReference>
<keyword evidence="10" id="KW-0325">Glycoprotein</keyword>
<evidence type="ECO:0000256" key="5">
    <source>
        <dbReference type="ARBA" id="ARBA00022737"/>
    </source>
</evidence>
<evidence type="ECO:0000256" key="4">
    <source>
        <dbReference type="ARBA" id="ARBA00022692"/>
    </source>
</evidence>
<name>A0A6J1AVS2_9ROSI</name>
<feature type="transmembrane region" description="Helical" evidence="12">
    <location>
        <begin position="295"/>
        <end position="323"/>
    </location>
</feature>
<evidence type="ECO:0000256" key="10">
    <source>
        <dbReference type="ARBA" id="ARBA00023180"/>
    </source>
</evidence>
<dbReference type="SUPFAM" id="SSF90123">
    <property type="entry name" value="ABC transporter transmembrane region"/>
    <property type="match status" value="2"/>
</dbReference>
<dbReference type="InterPro" id="IPR011527">
    <property type="entry name" value="ABC1_TM_dom"/>
</dbReference>
<feature type="transmembrane region" description="Helical" evidence="12">
    <location>
        <begin position="808"/>
        <end position="827"/>
    </location>
</feature>
<reference evidence="16" key="1">
    <citation type="submission" date="2025-08" db="UniProtKB">
        <authorList>
            <consortium name="RefSeq"/>
        </authorList>
    </citation>
    <scope>IDENTIFICATION</scope>
    <source>
        <tissue evidence="16">Leaf</tissue>
    </source>
</reference>
<evidence type="ECO:0000256" key="7">
    <source>
        <dbReference type="ARBA" id="ARBA00022840"/>
    </source>
</evidence>
<feature type="transmembrane region" description="Helical" evidence="12">
    <location>
        <begin position="705"/>
        <end position="732"/>
    </location>
</feature>
<dbReference type="FunFam" id="3.40.50.300:FF:000066">
    <property type="entry name" value="ABC transporter B family member 1"/>
    <property type="match status" value="2"/>
</dbReference>
<dbReference type="Gene3D" id="3.40.50.300">
    <property type="entry name" value="P-loop containing nucleotide triphosphate hydrolases"/>
    <property type="match status" value="2"/>
</dbReference>
<organism evidence="15 16">
    <name type="scientific">Herrania umbratica</name>
    <dbReference type="NCBI Taxonomy" id="108875"/>
    <lineage>
        <taxon>Eukaryota</taxon>
        <taxon>Viridiplantae</taxon>
        <taxon>Streptophyta</taxon>
        <taxon>Embryophyta</taxon>
        <taxon>Tracheophyta</taxon>
        <taxon>Spermatophyta</taxon>
        <taxon>Magnoliopsida</taxon>
        <taxon>eudicotyledons</taxon>
        <taxon>Gunneridae</taxon>
        <taxon>Pentapetalae</taxon>
        <taxon>rosids</taxon>
        <taxon>malvids</taxon>
        <taxon>Malvales</taxon>
        <taxon>Malvaceae</taxon>
        <taxon>Byttnerioideae</taxon>
        <taxon>Herrania</taxon>
    </lineage>
</organism>
<feature type="domain" description="ABC transporter" evidence="13">
    <location>
        <begin position="352"/>
        <end position="588"/>
    </location>
</feature>
<dbReference type="InterPro" id="IPR017871">
    <property type="entry name" value="ABC_transporter-like_CS"/>
</dbReference>
<dbReference type="Gene3D" id="1.20.1560.10">
    <property type="entry name" value="ABC transporter type 1, transmembrane domain"/>
    <property type="match status" value="1"/>
</dbReference>
<dbReference type="SUPFAM" id="SSF52540">
    <property type="entry name" value="P-loop containing nucleoside triphosphate hydrolases"/>
    <property type="match status" value="2"/>
</dbReference>
<feature type="region of interest" description="Disordered" evidence="11">
    <location>
        <begin position="621"/>
        <end position="640"/>
    </location>
</feature>
<feature type="transmembrane region" description="Helical" evidence="12">
    <location>
        <begin position="783"/>
        <end position="802"/>
    </location>
</feature>
<dbReference type="Pfam" id="PF00005">
    <property type="entry name" value="ABC_tran"/>
    <property type="match status" value="2"/>
</dbReference>
<evidence type="ECO:0000259" key="14">
    <source>
        <dbReference type="PROSITE" id="PS50929"/>
    </source>
</evidence>
<feature type="transmembrane region" description="Helical" evidence="12">
    <location>
        <begin position="253"/>
        <end position="275"/>
    </location>
</feature>
<dbReference type="PROSITE" id="PS50893">
    <property type="entry name" value="ABC_TRANSPORTER_2"/>
    <property type="match status" value="2"/>
</dbReference>
<keyword evidence="4 12" id="KW-0812">Transmembrane</keyword>
<feature type="domain" description="ABC transporter" evidence="13">
    <location>
        <begin position="986"/>
        <end position="1223"/>
    </location>
</feature>
<sequence>MTKEKQQSTSIIPYYKLFSFADSLDYLLMFLGSISAIGNGLCMPVMTIFFGELIDSIGKSVTTTTAVHEVTEVSLKFVYLALVSAVASFSQVASWIVTGERQAARIRSLYLKTILRQDIGFFDDAINTGEVIGRLSGDTILIQDAIGEKVGSFIQQMAAFSGGFVVAFVEGWLLTLVLLSSIPPLVISGAILHKLVGKHASCEQTAYSLAAAVAEQTIGSIRTVASFTGEKQAIARYNKSLSKAYKSGVQESLAAGLGFGTLMCILFCTYGFAFWFGGKMILEKGYSAGDVINVIFAVVIGSLSLGLASPCLSAFAAGQAAAFKMFEAINRKPKIDAYDTKGRKMDNILGEVELRDVYFSYPARPKELILKGFSLSLPSGRTAALVGYSGCGKSTVISLIERFYDPQAGKVLIDGFNLKEFQVRWIRQKIGLVSQEPVLFASSIRDNIAYGRDDATSEDITAAAVVANAANFICKLPEGLDTMVGEHGIQLSGGQKQRIAIARAILKDPRILLLDEATSALDAESERSVQEALARAMINRTVVIVAHRLSTVRNADLIAVIEQGKVVEKGTHEELLKDRNGLYTQLLSLQDIGKEVKQDRLHDSDIGPRMFSAPFSVFPGISNSKKSPPKLPNVPASEASEKPREVRLPLSRLAYLNSPEIHVLLLGAILAVANGVIWPIFGSVLSSVIKTFYEPAEELKKDSRFWALMFAVLGVASLLANSLSTYFFAVAGCKLIQRVRSMCFEKVVNMDIGWFDEAKHSSGAIGTRLSTDAVSVRRVVGDALALLAQSTATAVAGLVIAFEANWQLALLILGLLPLIGISGYAQLKSMKGFSANAKKMYEEASQVANEAVGSIRTVASFCAERKVVQQYEQKCQDPLKSGMRHGLISGIGYGTSSFFLYFAYAISFYVGALLVHHGMTTFHEVFRVFFALSASAMGISQSNSLAADAGKAKISAASVFEILDQKSKIDPSQNCGRILKRVKGDIEFQYVNFKYPSRPEIQVLRDFCLTIRSGMVIALVGESGSGKSTVLSLLQRFYEPDSGRIKLDGINIRRLRLKWLRRQMGLVSQEPVLFNDSIRANIAYGKEGNATEAEIISAAKLANAHNFISSLQQGYNTQVGEGGIHLSGGQKQRVAIARAIVKAPKILLLDEATSALDAESERAVQDAVDRVMVKRTTLVVSHRLSSIKGADLIGVVRNGGIVEKGRHERLINIKGGFYASLVAPCTRDPSR</sequence>
<dbReference type="GO" id="GO:0015421">
    <property type="term" value="F:ABC-type oligopeptide transporter activity"/>
    <property type="evidence" value="ECO:0007669"/>
    <property type="project" value="TreeGrafter"/>
</dbReference>
<dbReference type="AlphaFoldDB" id="A0A6J1AVS2"/>
<dbReference type="SMART" id="SM00382">
    <property type="entry name" value="AAA"/>
    <property type="match status" value="2"/>
</dbReference>
<dbReference type="GO" id="GO:0090374">
    <property type="term" value="P:oligopeptide export from mitochondrion"/>
    <property type="evidence" value="ECO:0007669"/>
    <property type="project" value="TreeGrafter"/>
</dbReference>
<dbReference type="PANTHER" id="PTHR43394">
    <property type="entry name" value="ATP-DEPENDENT PERMEASE MDL1, MITOCHONDRIAL"/>
    <property type="match status" value="1"/>
</dbReference>
<protein>
    <submittedName>
        <fullName evidence="16">ABC transporter B family member 21-like isoform X2</fullName>
    </submittedName>
</protein>
<comment type="subcellular location">
    <subcellularLocation>
        <location evidence="1">Cell membrane</location>
        <topology evidence="1">Multi-pass membrane protein</topology>
    </subcellularLocation>
</comment>
<evidence type="ECO:0000256" key="2">
    <source>
        <dbReference type="ARBA" id="ARBA00007577"/>
    </source>
</evidence>
<dbReference type="RefSeq" id="XP_021291045.1">
    <property type="nucleotide sequence ID" value="XM_021435370.1"/>
</dbReference>
<feature type="transmembrane region" description="Helical" evidence="12">
    <location>
        <begin position="661"/>
        <end position="685"/>
    </location>
</feature>
<evidence type="ECO:0000256" key="12">
    <source>
        <dbReference type="SAM" id="Phobius"/>
    </source>
</evidence>
<dbReference type="InterPro" id="IPR036640">
    <property type="entry name" value="ABC1_TM_sf"/>
</dbReference>
<gene>
    <name evidence="16" type="primary">LOC110421713</name>
</gene>
<dbReference type="GO" id="GO:0005524">
    <property type="term" value="F:ATP binding"/>
    <property type="evidence" value="ECO:0007669"/>
    <property type="project" value="UniProtKB-KW"/>
</dbReference>
<dbReference type="Pfam" id="PF00664">
    <property type="entry name" value="ABC_membrane"/>
    <property type="match status" value="2"/>
</dbReference>
<evidence type="ECO:0000256" key="1">
    <source>
        <dbReference type="ARBA" id="ARBA00004651"/>
    </source>
</evidence>
<evidence type="ECO:0000256" key="3">
    <source>
        <dbReference type="ARBA" id="ARBA00022448"/>
    </source>
</evidence>
<dbReference type="InterPro" id="IPR003593">
    <property type="entry name" value="AAA+_ATPase"/>
</dbReference>
<keyword evidence="5" id="KW-0677">Repeat</keyword>
<dbReference type="Proteomes" id="UP000504621">
    <property type="component" value="Unplaced"/>
</dbReference>
<keyword evidence="8 12" id="KW-1133">Transmembrane helix</keyword>
<dbReference type="FunFam" id="1.20.1560.10:FF:000009">
    <property type="entry name" value="ABC transporter B family member 1"/>
    <property type="match status" value="1"/>
</dbReference>
<comment type="similarity">
    <text evidence="2">Belongs to the ABC transporter superfamily. ABCB family. Multidrug resistance exporter (TC 3.A.1.201) subfamily.</text>
</comment>
<evidence type="ECO:0000256" key="11">
    <source>
        <dbReference type="SAM" id="MobiDB-lite"/>
    </source>
</evidence>
<dbReference type="CDD" id="cd18578">
    <property type="entry name" value="ABC_6TM_Pgp_ABCB1_D2_like"/>
    <property type="match status" value="1"/>
</dbReference>
<proteinExistence type="inferred from homology"/>
<keyword evidence="7" id="KW-0067">ATP-binding</keyword>
<dbReference type="GO" id="GO:0005743">
    <property type="term" value="C:mitochondrial inner membrane"/>
    <property type="evidence" value="ECO:0007669"/>
    <property type="project" value="TreeGrafter"/>
</dbReference>
<dbReference type="GO" id="GO:0010329">
    <property type="term" value="F:auxin efflux transmembrane transporter activity"/>
    <property type="evidence" value="ECO:0007669"/>
    <property type="project" value="UniProtKB-ARBA"/>
</dbReference>
<dbReference type="PANTHER" id="PTHR43394:SF16">
    <property type="entry name" value="ABC TRANSPORTER B FAMILY MEMBER 4-LIKE ISOFORM X1"/>
    <property type="match status" value="1"/>
</dbReference>
<dbReference type="CDD" id="cd18577">
    <property type="entry name" value="ABC_6TM_Pgp_ABCB1_D1_like"/>
    <property type="match status" value="1"/>
</dbReference>
<evidence type="ECO:0000256" key="9">
    <source>
        <dbReference type="ARBA" id="ARBA00023136"/>
    </source>
</evidence>
<dbReference type="InterPro" id="IPR027417">
    <property type="entry name" value="P-loop_NTPase"/>
</dbReference>
<feature type="transmembrane region" description="Helical" evidence="12">
    <location>
        <begin position="898"/>
        <end position="919"/>
    </location>
</feature>
<evidence type="ECO:0000313" key="16">
    <source>
        <dbReference type="RefSeq" id="XP_021291045.1"/>
    </source>
</evidence>
<dbReference type="GO" id="GO:0005886">
    <property type="term" value="C:plasma membrane"/>
    <property type="evidence" value="ECO:0007669"/>
    <property type="project" value="UniProtKB-SubCell"/>
</dbReference>
<feature type="domain" description="ABC transmembrane type-1" evidence="14">
    <location>
        <begin position="665"/>
        <end position="951"/>
    </location>
</feature>
<keyword evidence="3" id="KW-0813">Transport</keyword>
<keyword evidence="15" id="KW-1185">Reference proteome</keyword>
<keyword evidence="6" id="KW-0547">Nucleotide-binding</keyword>
<dbReference type="CDD" id="cd03249">
    <property type="entry name" value="ABC_MTABC3_MDL1_MDL2"/>
    <property type="match status" value="2"/>
</dbReference>
<dbReference type="InterPro" id="IPR039421">
    <property type="entry name" value="Type_1_exporter"/>
</dbReference>
<evidence type="ECO:0000256" key="8">
    <source>
        <dbReference type="ARBA" id="ARBA00022989"/>
    </source>
</evidence>
<feature type="domain" description="ABC transmembrane type-1" evidence="14">
    <location>
        <begin position="30"/>
        <end position="317"/>
    </location>
</feature>
<evidence type="ECO:0000259" key="13">
    <source>
        <dbReference type="PROSITE" id="PS50893"/>
    </source>
</evidence>
<feature type="transmembrane region" description="Helical" evidence="12">
    <location>
        <begin position="26"/>
        <end position="50"/>
    </location>
</feature>
<dbReference type="GeneID" id="110421713"/>
<dbReference type="GO" id="GO:0016887">
    <property type="term" value="F:ATP hydrolysis activity"/>
    <property type="evidence" value="ECO:0007669"/>
    <property type="project" value="InterPro"/>
</dbReference>
<dbReference type="GO" id="GO:0010328">
    <property type="term" value="F:auxin influx transmembrane transporter activity"/>
    <property type="evidence" value="ECO:0007669"/>
    <property type="project" value="UniProtKB-ARBA"/>
</dbReference>
<dbReference type="PROSITE" id="PS00211">
    <property type="entry name" value="ABC_TRANSPORTER_1"/>
    <property type="match status" value="2"/>
</dbReference>
<keyword evidence="9 12" id="KW-0472">Membrane</keyword>
<evidence type="ECO:0000256" key="6">
    <source>
        <dbReference type="ARBA" id="ARBA00022741"/>
    </source>
</evidence>